<dbReference type="SMART" id="SM00449">
    <property type="entry name" value="SPRY"/>
    <property type="match status" value="1"/>
</dbReference>
<accession>A0A5N5SMQ3</accession>
<dbReference type="Pfam" id="PF07525">
    <property type="entry name" value="SOCS_box"/>
    <property type="match status" value="1"/>
</dbReference>
<organism evidence="4 5">
    <name type="scientific">Armadillidium nasatum</name>
    <dbReference type="NCBI Taxonomy" id="96803"/>
    <lineage>
        <taxon>Eukaryota</taxon>
        <taxon>Metazoa</taxon>
        <taxon>Ecdysozoa</taxon>
        <taxon>Arthropoda</taxon>
        <taxon>Crustacea</taxon>
        <taxon>Multicrustacea</taxon>
        <taxon>Malacostraca</taxon>
        <taxon>Eumalacostraca</taxon>
        <taxon>Peracarida</taxon>
        <taxon>Isopoda</taxon>
        <taxon>Oniscidea</taxon>
        <taxon>Crinocheta</taxon>
        <taxon>Armadillidiidae</taxon>
        <taxon>Armadillidium</taxon>
    </lineage>
</organism>
<dbReference type="PROSITE" id="PS50188">
    <property type="entry name" value="B302_SPRY"/>
    <property type="match status" value="1"/>
</dbReference>
<dbReference type="GO" id="GO:0019005">
    <property type="term" value="C:SCF ubiquitin ligase complex"/>
    <property type="evidence" value="ECO:0007669"/>
    <property type="project" value="TreeGrafter"/>
</dbReference>
<dbReference type="GO" id="GO:0043161">
    <property type="term" value="P:proteasome-mediated ubiquitin-dependent protein catabolic process"/>
    <property type="evidence" value="ECO:0007669"/>
    <property type="project" value="TreeGrafter"/>
</dbReference>
<evidence type="ECO:0000259" key="3">
    <source>
        <dbReference type="PROSITE" id="PS50225"/>
    </source>
</evidence>
<proteinExistence type="inferred from homology"/>
<comment type="caution">
    <text evidence="4">The sequence shown here is derived from an EMBL/GenBank/DDBJ whole genome shotgun (WGS) entry which is preliminary data.</text>
</comment>
<dbReference type="AlphaFoldDB" id="A0A5N5SMQ3"/>
<feature type="domain" description="SOCS box" evidence="3">
    <location>
        <begin position="267"/>
        <end position="310"/>
    </location>
</feature>
<dbReference type="OrthoDB" id="5547302at2759"/>
<reference evidence="4 5" key="1">
    <citation type="journal article" date="2019" name="PLoS Biol.">
        <title>Sex chromosomes control vertical transmission of feminizing Wolbachia symbionts in an isopod.</title>
        <authorList>
            <person name="Becking T."/>
            <person name="Chebbi M.A."/>
            <person name="Giraud I."/>
            <person name="Moumen B."/>
            <person name="Laverre T."/>
            <person name="Caubet Y."/>
            <person name="Peccoud J."/>
            <person name="Gilbert C."/>
            <person name="Cordaux R."/>
        </authorList>
    </citation>
    <scope>NUCLEOTIDE SEQUENCE [LARGE SCALE GENOMIC DNA]</scope>
    <source>
        <strain evidence="4">ANa2</strain>
        <tissue evidence="4">Whole body excluding digestive tract and cuticle</tissue>
    </source>
</reference>
<keyword evidence="5" id="KW-1185">Reference proteome</keyword>
<feature type="domain" description="B30.2/SPRY" evidence="2">
    <location>
        <begin position="51"/>
        <end position="265"/>
    </location>
</feature>
<comment type="similarity">
    <text evidence="1">Belongs to the SPSB family.</text>
</comment>
<dbReference type="InterPro" id="IPR013320">
    <property type="entry name" value="ConA-like_dom_sf"/>
</dbReference>
<dbReference type="FunFam" id="1.10.750.20:FF:000001">
    <property type="entry name" value="Ankyrin repeat and SOCS box containing 1"/>
    <property type="match status" value="1"/>
</dbReference>
<dbReference type="PANTHER" id="PTHR12245">
    <property type="entry name" value="SPRY DOMAIN CONTAINING SOCS BOX PROTEIN"/>
    <property type="match status" value="1"/>
</dbReference>
<dbReference type="InterPro" id="IPR001870">
    <property type="entry name" value="B30.2/SPRY"/>
</dbReference>
<dbReference type="EMBL" id="SEYY01023392">
    <property type="protein sequence ID" value="KAB7494879.1"/>
    <property type="molecule type" value="Genomic_DNA"/>
</dbReference>
<protein>
    <submittedName>
        <fullName evidence="4">Protein gustavus</fullName>
    </submittedName>
</protein>
<evidence type="ECO:0000256" key="1">
    <source>
        <dbReference type="ARBA" id="ARBA00010910"/>
    </source>
</evidence>
<dbReference type="InterPro" id="IPR043136">
    <property type="entry name" value="B30.2/SPRY_sf"/>
</dbReference>
<dbReference type="SUPFAM" id="SSF49899">
    <property type="entry name" value="Concanavalin A-like lectins/glucanases"/>
    <property type="match status" value="1"/>
</dbReference>
<dbReference type="Gene3D" id="2.60.120.920">
    <property type="match status" value="1"/>
</dbReference>
<dbReference type="Gene3D" id="1.10.750.20">
    <property type="entry name" value="SOCS box"/>
    <property type="match status" value="1"/>
</dbReference>
<dbReference type="InterPro" id="IPR003877">
    <property type="entry name" value="SPRY_dom"/>
</dbReference>
<dbReference type="PROSITE" id="PS50225">
    <property type="entry name" value="SOCS"/>
    <property type="match status" value="1"/>
</dbReference>
<evidence type="ECO:0000313" key="5">
    <source>
        <dbReference type="Proteomes" id="UP000326759"/>
    </source>
</evidence>
<sequence length="311" mass="35078">MAGGNILAEQQYDHHAYNIYSGMKSVGRGESGSLQPRLTRELAMSPDLARPKRLDMLLDMPPVTKETCIKHAWNNEDRSLNIFVKEDDKMTFHRHPVAQSTDCIRGRVGFTRGLHCWEITWSTKQRGTHAVVGVATAEAPLHSVGYQWKGKFIDYSIILLHFQSLVGSNDQSWGWDLGRNKLYHNAKPGCPGVTYPSLLNNDETFVVPDKFIVVLDMEEGTLSFVVEGMYLGVAFRGLKGKKLHPIVSAVWGHCEITIRYLGGLGPEPLPLSDLCRRAIRESIGKSRLHRLQELNLPPSLISFLDYQDRRL</sequence>
<dbReference type="CDD" id="cd12906">
    <property type="entry name" value="SPRY_SOCS1-2-4"/>
    <property type="match status" value="1"/>
</dbReference>
<dbReference type="InterPro" id="IPR050672">
    <property type="entry name" value="FBXO45-Fsn/SPSB_families"/>
</dbReference>
<evidence type="ECO:0000313" key="4">
    <source>
        <dbReference type="EMBL" id="KAB7494879.1"/>
    </source>
</evidence>
<name>A0A5N5SMQ3_9CRUS</name>
<dbReference type="PANTHER" id="PTHR12245:SF11">
    <property type="entry name" value="PROTEIN GUSTAVUS"/>
    <property type="match status" value="1"/>
</dbReference>
<dbReference type="InterPro" id="IPR001496">
    <property type="entry name" value="SOCS_box"/>
</dbReference>
<dbReference type="Proteomes" id="UP000326759">
    <property type="component" value="Unassembled WGS sequence"/>
</dbReference>
<evidence type="ECO:0000259" key="2">
    <source>
        <dbReference type="PROSITE" id="PS50188"/>
    </source>
</evidence>
<gene>
    <name evidence="4" type="primary">gus</name>
    <name evidence="4" type="ORF">Anas_04671</name>
</gene>
<dbReference type="Pfam" id="PF00622">
    <property type="entry name" value="SPRY"/>
    <property type="match status" value="1"/>
</dbReference>
<dbReference type="SMART" id="SM00969">
    <property type="entry name" value="SOCS_box"/>
    <property type="match status" value="1"/>
</dbReference>